<dbReference type="PANTHER" id="PTHR36508:SF1">
    <property type="entry name" value="PROTEIN SLYX"/>
    <property type="match status" value="1"/>
</dbReference>
<dbReference type="Pfam" id="PF04102">
    <property type="entry name" value="SlyX"/>
    <property type="match status" value="1"/>
</dbReference>
<reference evidence="2" key="1">
    <citation type="submission" date="2021-08" db="EMBL/GenBank/DDBJ databases">
        <authorList>
            <person name="Stevens D.C."/>
        </authorList>
    </citation>
    <scope>NUCLEOTIDE SEQUENCE</scope>
    <source>
        <strain evidence="2">DSM 53165</strain>
    </source>
</reference>
<dbReference type="EMBL" id="JAIRAU010000024">
    <property type="protein sequence ID" value="MBZ5711151.1"/>
    <property type="molecule type" value="Genomic_DNA"/>
</dbReference>
<comment type="caution">
    <text evidence="2">The sequence shown here is derived from an EMBL/GenBank/DDBJ whole genome shotgun (WGS) entry which is preliminary data.</text>
</comment>
<evidence type="ECO:0000313" key="2">
    <source>
        <dbReference type="EMBL" id="MBZ5711151.1"/>
    </source>
</evidence>
<evidence type="ECO:0000256" key="1">
    <source>
        <dbReference type="SAM" id="Coils"/>
    </source>
</evidence>
<dbReference type="Proteomes" id="UP001139031">
    <property type="component" value="Unassembled WGS sequence"/>
</dbReference>
<dbReference type="RefSeq" id="WP_224192924.1">
    <property type="nucleotide sequence ID" value="NZ_JAIRAU010000024.1"/>
</dbReference>
<protein>
    <submittedName>
        <fullName evidence="2">SlyX family protein</fullName>
    </submittedName>
</protein>
<keyword evidence="3" id="KW-1185">Reference proteome</keyword>
<name>A0ABS7TSW2_9BACT</name>
<sequence length="76" mass="8576">MPATDADITRLEQRITELEVKLAFQERTIDDLDSVLRRFTARIEALEHELKRVRGDLDAGPPSTADVLAALDDELE</sequence>
<organism evidence="2 3">
    <name type="scientific">Nannocystis pusilla</name>
    <dbReference type="NCBI Taxonomy" id="889268"/>
    <lineage>
        <taxon>Bacteria</taxon>
        <taxon>Pseudomonadati</taxon>
        <taxon>Myxococcota</taxon>
        <taxon>Polyangia</taxon>
        <taxon>Nannocystales</taxon>
        <taxon>Nannocystaceae</taxon>
        <taxon>Nannocystis</taxon>
    </lineage>
</organism>
<dbReference type="InterPro" id="IPR007236">
    <property type="entry name" value="SlyX"/>
</dbReference>
<accession>A0ABS7TSW2</accession>
<proteinExistence type="predicted"/>
<keyword evidence="1" id="KW-0175">Coiled coil</keyword>
<dbReference type="PANTHER" id="PTHR36508">
    <property type="entry name" value="PROTEIN SLYX"/>
    <property type="match status" value="1"/>
</dbReference>
<evidence type="ECO:0000313" key="3">
    <source>
        <dbReference type="Proteomes" id="UP001139031"/>
    </source>
</evidence>
<gene>
    <name evidence="2" type="ORF">K7C98_18040</name>
</gene>
<dbReference type="Gene3D" id="1.20.5.300">
    <property type="match status" value="1"/>
</dbReference>
<feature type="coiled-coil region" evidence="1">
    <location>
        <begin position="8"/>
        <end position="56"/>
    </location>
</feature>